<evidence type="ECO:0000313" key="1">
    <source>
        <dbReference type="EMBL" id="QDU94645.1"/>
    </source>
</evidence>
<dbReference type="Gene3D" id="3.30.530.20">
    <property type="match status" value="1"/>
</dbReference>
<dbReference type="Pfam" id="PF10604">
    <property type="entry name" value="Polyketide_cyc2"/>
    <property type="match status" value="1"/>
</dbReference>
<keyword evidence="2" id="KW-1185">Reference proteome</keyword>
<dbReference type="AlphaFoldDB" id="A0A518DS28"/>
<evidence type="ECO:0000313" key="2">
    <source>
        <dbReference type="Proteomes" id="UP000317648"/>
    </source>
</evidence>
<name>A0A518DS28_9BACT</name>
<dbReference type="RefSeq" id="WP_197443214.1">
    <property type="nucleotide sequence ID" value="NZ_CP036433.1"/>
</dbReference>
<sequence length="196" mass="21645">MRKLLVIALGAVTLVVGAFLIYVSLQPNAFEVERTITINAPAEQVFPRINNLHNWSDWSPWRHLDPQMKETYVGSESGKGAIYRWSGNEEAGAGQMTITDSEPFQRVVILLEFTRPYESVCLVTFTLKPQDDQTTVSWLMTGETNFLMKAMFLDMDAMVGPDFEKGLASLKANVEAETNAAIVPADAGADRGTPAD</sequence>
<gene>
    <name evidence="1" type="ORF">Pla8534_24380</name>
</gene>
<dbReference type="EMBL" id="CP036433">
    <property type="protein sequence ID" value="QDU94645.1"/>
    <property type="molecule type" value="Genomic_DNA"/>
</dbReference>
<proteinExistence type="predicted"/>
<dbReference type="SUPFAM" id="SSF55961">
    <property type="entry name" value="Bet v1-like"/>
    <property type="match status" value="1"/>
</dbReference>
<dbReference type="CDD" id="cd07818">
    <property type="entry name" value="SRPBCC_1"/>
    <property type="match status" value="1"/>
</dbReference>
<protein>
    <submittedName>
        <fullName evidence="1">Polyketide cyclase / dehydrase and lipid transport</fullName>
    </submittedName>
</protein>
<dbReference type="InterPro" id="IPR019587">
    <property type="entry name" value="Polyketide_cyclase/dehydratase"/>
</dbReference>
<organism evidence="1 2">
    <name type="scientific">Lignipirellula cremea</name>
    <dbReference type="NCBI Taxonomy" id="2528010"/>
    <lineage>
        <taxon>Bacteria</taxon>
        <taxon>Pseudomonadati</taxon>
        <taxon>Planctomycetota</taxon>
        <taxon>Planctomycetia</taxon>
        <taxon>Pirellulales</taxon>
        <taxon>Pirellulaceae</taxon>
        <taxon>Lignipirellula</taxon>
    </lineage>
</organism>
<dbReference type="Proteomes" id="UP000317648">
    <property type="component" value="Chromosome"/>
</dbReference>
<dbReference type="InterPro" id="IPR023393">
    <property type="entry name" value="START-like_dom_sf"/>
</dbReference>
<accession>A0A518DS28</accession>
<reference evidence="1 2" key="1">
    <citation type="submission" date="2019-02" db="EMBL/GenBank/DDBJ databases">
        <title>Deep-cultivation of Planctomycetes and their phenomic and genomic characterization uncovers novel biology.</title>
        <authorList>
            <person name="Wiegand S."/>
            <person name="Jogler M."/>
            <person name="Boedeker C."/>
            <person name="Pinto D."/>
            <person name="Vollmers J."/>
            <person name="Rivas-Marin E."/>
            <person name="Kohn T."/>
            <person name="Peeters S.H."/>
            <person name="Heuer A."/>
            <person name="Rast P."/>
            <person name="Oberbeckmann S."/>
            <person name="Bunk B."/>
            <person name="Jeske O."/>
            <person name="Meyerdierks A."/>
            <person name="Storesund J.E."/>
            <person name="Kallscheuer N."/>
            <person name="Luecker S."/>
            <person name="Lage O.M."/>
            <person name="Pohl T."/>
            <person name="Merkel B.J."/>
            <person name="Hornburger P."/>
            <person name="Mueller R.-W."/>
            <person name="Bruemmer F."/>
            <person name="Labrenz M."/>
            <person name="Spormann A.M."/>
            <person name="Op den Camp H."/>
            <person name="Overmann J."/>
            <person name="Amann R."/>
            <person name="Jetten M.S.M."/>
            <person name="Mascher T."/>
            <person name="Medema M.H."/>
            <person name="Devos D.P."/>
            <person name="Kaster A.-K."/>
            <person name="Ovreas L."/>
            <person name="Rohde M."/>
            <person name="Galperin M.Y."/>
            <person name="Jogler C."/>
        </authorList>
    </citation>
    <scope>NUCLEOTIDE SEQUENCE [LARGE SCALE GENOMIC DNA]</scope>
    <source>
        <strain evidence="1 2">Pla85_3_4</strain>
    </source>
</reference>
<dbReference type="KEGG" id="lcre:Pla8534_24380"/>